<sequence length="403" mass="39076">MDSLEFIRDLNVTVDVAAAAAMVHSRTAAGGGGGGDIDADGGGGGGGGDEREEIWEAASQDELAAAAAAEGPGGAATRAFTKRYESRAPPTIGEVVVPPTPPPSPSLSESEARVAGVTVPKVAEVEAETEKKPAPAEEAAEAPPSSALHAVLRATAASAAAPPEAASSDGAAGGKGIAATDAAGAGGGGGEVAAVFTAERLAEGLEEALPGRTGVRETVQRDIALLEDLQNALAALRAAEARGAPLHELSAARGALLSHMSLLDVQLDDGYRRLDSLAEYIEVVRQVKAGELPPSALDGGPFGRSGAGGATVGEGGEGAAANEPYDSGGAGCDGGRGGRDTVAISPPTSRPLEASATVAGGGGKGHVSGRLDPQVSDAVGHFGAPGPAAAHGLAAAASADGGG</sequence>
<name>A0A8J4G330_9CHLO</name>
<feature type="region of interest" description="Disordered" evidence="1">
    <location>
        <begin position="295"/>
        <end position="372"/>
    </location>
</feature>
<dbReference type="AlphaFoldDB" id="A0A8J4G330"/>
<evidence type="ECO:0000313" key="2">
    <source>
        <dbReference type="EMBL" id="GIM00103.1"/>
    </source>
</evidence>
<dbReference type="EMBL" id="BNCQ01000007">
    <property type="protein sequence ID" value="GIM00103.1"/>
    <property type="molecule type" value="Genomic_DNA"/>
</dbReference>
<proteinExistence type="predicted"/>
<dbReference type="Proteomes" id="UP000722791">
    <property type="component" value="Unassembled WGS sequence"/>
</dbReference>
<gene>
    <name evidence="2" type="ORF">Vretimale_5028</name>
</gene>
<evidence type="ECO:0000256" key="1">
    <source>
        <dbReference type="SAM" id="MobiDB-lite"/>
    </source>
</evidence>
<feature type="region of interest" description="Disordered" evidence="1">
    <location>
        <begin position="26"/>
        <end position="52"/>
    </location>
</feature>
<comment type="caution">
    <text evidence="2">The sequence shown here is derived from an EMBL/GenBank/DDBJ whole genome shotgun (WGS) entry which is preliminary data.</text>
</comment>
<feature type="region of interest" description="Disordered" evidence="1">
    <location>
        <begin position="90"/>
        <end position="175"/>
    </location>
</feature>
<protein>
    <submittedName>
        <fullName evidence="2">Uncharacterized protein</fullName>
    </submittedName>
</protein>
<feature type="non-terminal residue" evidence="2">
    <location>
        <position position="1"/>
    </location>
</feature>
<organism evidence="2 3">
    <name type="scientific">Volvox reticuliferus</name>
    <dbReference type="NCBI Taxonomy" id="1737510"/>
    <lineage>
        <taxon>Eukaryota</taxon>
        <taxon>Viridiplantae</taxon>
        <taxon>Chlorophyta</taxon>
        <taxon>core chlorophytes</taxon>
        <taxon>Chlorophyceae</taxon>
        <taxon>CS clade</taxon>
        <taxon>Chlamydomonadales</taxon>
        <taxon>Volvocaceae</taxon>
        <taxon>Volvox</taxon>
    </lineage>
</organism>
<evidence type="ECO:0000313" key="3">
    <source>
        <dbReference type="Proteomes" id="UP000722791"/>
    </source>
</evidence>
<reference evidence="2" key="1">
    <citation type="journal article" date="2021" name="Proc. Natl. Acad. Sci. U.S.A.">
        <title>Three genomes in the algal genus Volvox reveal the fate of a haploid sex-determining region after a transition to homothallism.</title>
        <authorList>
            <person name="Yamamoto K."/>
            <person name="Hamaji T."/>
            <person name="Kawai-Toyooka H."/>
            <person name="Matsuzaki R."/>
            <person name="Takahashi F."/>
            <person name="Nishimura Y."/>
            <person name="Kawachi M."/>
            <person name="Noguchi H."/>
            <person name="Minakuchi Y."/>
            <person name="Umen J.G."/>
            <person name="Toyoda A."/>
            <person name="Nozaki H."/>
        </authorList>
    </citation>
    <scope>NUCLEOTIDE SEQUENCE</scope>
    <source>
        <strain evidence="2">NIES-3785</strain>
    </source>
</reference>
<feature type="compositionally biased region" description="Low complexity" evidence="1">
    <location>
        <begin position="154"/>
        <end position="170"/>
    </location>
</feature>
<accession>A0A8J4G330</accession>
<feature type="compositionally biased region" description="Gly residues" evidence="1">
    <location>
        <begin position="300"/>
        <end position="318"/>
    </location>
</feature>
<feature type="compositionally biased region" description="Gly residues" evidence="1">
    <location>
        <begin position="29"/>
        <end position="47"/>
    </location>
</feature>